<evidence type="ECO:0000256" key="1">
    <source>
        <dbReference type="ARBA" id="ARBA00022737"/>
    </source>
</evidence>
<name>A0A0S8GJE2_UNCW3</name>
<dbReference type="PANTHER" id="PTHR12558:SF13">
    <property type="entry name" value="CELL DIVISION CYCLE PROTEIN 27 HOMOLOG"/>
    <property type="match status" value="1"/>
</dbReference>
<dbReference type="InterPro" id="IPR011990">
    <property type="entry name" value="TPR-like_helical_dom_sf"/>
</dbReference>
<dbReference type="PANTHER" id="PTHR12558">
    <property type="entry name" value="CELL DIVISION CYCLE 16,23,27"/>
    <property type="match status" value="1"/>
</dbReference>
<organism evidence="4 5">
    <name type="scientific">candidate division WOR_3 bacterium SM23_60</name>
    <dbReference type="NCBI Taxonomy" id="1703780"/>
    <lineage>
        <taxon>Bacteria</taxon>
        <taxon>Bacteria division WOR-3</taxon>
    </lineage>
</organism>
<protein>
    <submittedName>
        <fullName evidence="4">Uncharacterized protein</fullName>
    </submittedName>
</protein>
<dbReference type="Proteomes" id="UP000051096">
    <property type="component" value="Unassembled WGS sequence"/>
</dbReference>
<feature type="repeat" description="TPR" evidence="3">
    <location>
        <begin position="77"/>
        <end position="110"/>
    </location>
</feature>
<evidence type="ECO:0000313" key="4">
    <source>
        <dbReference type="EMBL" id="KPK73128.1"/>
    </source>
</evidence>
<dbReference type="Pfam" id="PF13181">
    <property type="entry name" value="TPR_8"/>
    <property type="match status" value="1"/>
</dbReference>
<keyword evidence="1" id="KW-0677">Repeat</keyword>
<evidence type="ECO:0000256" key="2">
    <source>
        <dbReference type="ARBA" id="ARBA00022803"/>
    </source>
</evidence>
<dbReference type="Pfam" id="PF07719">
    <property type="entry name" value="TPR_2"/>
    <property type="match status" value="2"/>
</dbReference>
<dbReference type="SMART" id="SM00028">
    <property type="entry name" value="TPR"/>
    <property type="match status" value="5"/>
</dbReference>
<dbReference type="PROSITE" id="PS50005">
    <property type="entry name" value="TPR"/>
    <property type="match status" value="3"/>
</dbReference>
<feature type="repeat" description="TPR" evidence="3">
    <location>
        <begin position="151"/>
        <end position="184"/>
    </location>
</feature>
<keyword evidence="2 3" id="KW-0802">TPR repeat</keyword>
<comment type="caution">
    <text evidence="4">The sequence shown here is derived from an EMBL/GenBank/DDBJ whole genome shotgun (WGS) entry which is preliminary data.</text>
</comment>
<evidence type="ECO:0000256" key="3">
    <source>
        <dbReference type="PROSITE-ProRule" id="PRU00339"/>
    </source>
</evidence>
<dbReference type="AlphaFoldDB" id="A0A0S8GJE2"/>
<reference evidence="4 5" key="1">
    <citation type="journal article" date="2015" name="Microbiome">
        <title>Genomic resolution of linkages in carbon, nitrogen, and sulfur cycling among widespread estuary sediment bacteria.</title>
        <authorList>
            <person name="Baker B.J."/>
            <person name="Lazar C.S."/>
            <person name="Teske A.P."/>
            <person name="Dick G.J."/>
        </authorList>
    </citation>
    <scope>NUCLEOTIDE SEQUENCE [LARGE SCALE GENOMIC DNA]</scope>
    <source>
        <strain evidence="4">SM23_60</strain>
    </source>
</reference>
<sequence length="317" mass="36935">MSRLSWHGYKDYCIVRNVSQHIHRVRYIVFSVMCVLLIAVRCSSTEERVENARRFIREWNYDRALTEIISLRHNKSDEIQYLLGYCYLKKNEFDEAALYFEQSLAISPAFRDSILALYNGLAHNALRIDEPERALYLYQQCARLIPEYDQANNLFLVGDLHFEKENYAAAVEAYTRALEIDSTSERAQNSIPQLITALRESNRLARALRLAEDEYEKLKTAANLWQLSSVQYAIGVNLFDEGNLDSAKIYFDHIIASQEPKSLLDDAYFYVGEIHFMKNNYPEALEAYKRVLRLNPYEKGDVVKKAKARIEEVKELS</sequence>
<accession>A0A0S8GJE2</accession>
<dbReference type="EMBL" id="LJUO01000015">
    <property type="protein sequence ID" value="KPK73128.1"/>
    <property type="molecule type" value="Genomic_DNA"/>
</dbReference>
<feature type="repeat" description="TPR" evidence="3">
    <location>
        <begin position="265"/>
        <end position="298"/>
    </location>
</feature>
<dbReference type="PROSITE" id="PS50293">
    <property type="entry name" value="TPR_REGION"/>
    <property type="match status" value="1"/>
</dbReference>
<gene>
    <name evidence="4" type="ORF">AMJ87_02770</name>
</gene>
<dbReference type="InterPro" id="IPR019734">
    <property type="entry name" value="TPR_rpt"/>
</dbReference>
<dbReference type="InterPro" id="IPR013105">
    <property type="entry name" value="TPR_2"/>
</dbReference>
<dbReference type="Gene3D" id="1.25.40.10">
    <property type="entry name" value="Tetratricopeptide repeat domain"/>
    <property type="match status" value="3"/>
</dbReference>
<dbReference type="SUPFAM" id="SSF48452">
    <property type="entry name" value="TPR-like"/>
    <property type="match status" value="1"/>
</dbReference>
<proteinExistence type="predicted"/>
<evidence type="ECO:0000313" key="5">
    <source>
        <dbReference type="Proteomes" id="UP000051096"/>
    </source>
</evidence>